<keyword evidence="3" id="KW-1185">Reference proteome</keyword>
<dbReference type="AlphaFoldDB" id="A0ABD8A7G7"/>
<name>A0ABD8A7G7_9EURY</name>
<evidence type="ECO:0000313" key="3">
    <source>
        <dbReference type="Proteomes" id="UP001626603"/>
    </source>
</evidence>
<reference evidence="2 3" key="1">
    <citation type="submission" date="2023-10" db="EMBL/GenBank/DDBJ databases">
        <title>The complete genome sequence of Methanoculleus palmolei DSM 4273.</title>
        <authorList>
            <person name="Lai S.-J."/>
            <person name="You Y.-T."/>
            <person name="Chen S.-C."/>
        </authorList>
    </citation>
    <scope>NUCLEOTIDE SEQUENCE [LARGE SCALE GENOMIC DNA]</scope>
    <source>
        <strain evidence="2 3">DSM 4273</strain>
    </source>
</reference>
<evidence type="ECO:0000259" key="1">
    <source>
        <dbReference type="Pfam" id="PF08915"/>
    </source>
</evidence>
<protein>
    <submittedName>
        <fullName evidence="2">Threonyl-tRNA synthetase editing domain-containing protein</fullName>
    </submittedName>
</protein>
<dbReference type="InterPro" id="IPR015011">
    <property type="entry name" value="Threonyl-tRNA_syn_edit_dom_arc"/>
</dbReference>
<dbReference type="Proteomes" id="UP001626603">
    <property type="component" value="Chromosome"/>
</dbReference>
<sequence>MKILMFNTEEFWYRVYRKAIESAEVENGEEVVKDALVIFVNVEQEDEGRLETVVRKAADNIAWLARKTGRTAIVLHSFAHLSESKADVEFSRDLFVRLRDRLAAKGYTVTATPFGCLNEFRIHVLGDSLAKVWKSV</sequence>
<dbReference type="InterPro" id="IPR023509">
    <property type="entry name" value="DTD-like_sf"/>
</dbReference>
<accession>A0ABD8A7G7</accession>
<evidence type="ECO:0000313" key="2">
    <source>
        <dbReference type="EMBL" id="WOX55463.1"/>
    </source>
</evidence>
<organism evidence="2 3">
    <name type="scientific">Methanoculleus palmolei</name>
    <dbReference type="NCBI Taxonomy" id="72612"/>
    <lineage>
        <taxon>Archaea</taxon>
        <taxon>Methanobacteriati</taxon>
        <taxon>Methanobacteriota</taxon>
        <taxon>Stenosarchaea group</taxon>
        <taxon>Methanomicrobia</taxon>
        <taxon>Methanomicrobiales</taxon>
        <taxon>Methanomicrobiaceae</taxon>
        <taxon>Methanoculleus</taxon>
    </lineage>
</organism>
<proteinExistence type="predicted"/>
<gene>
    <name evidence="2" type="ORF">R6Y95_08315</name>
</gene>
<dbReference type="Pfam" id="PF08915">
    <property type="entry name" value="tRNA-Thr_ED"/>
    <property type="match status" value="1"/>
</dbReference>
<dbReference type="Gene3D" id="3.50.80.10">
    <property type="entry name" value="D-tyrosyl-tRNA(Tyr) deacylase"/>
    <property type="match status" value="1"/>
</dbReference>
<dbReference type="EMBL" id="CP137641">
    <property type="protein sequence ID" value="WOX55463.1"/>
    <property type="molecule type" value="Genomic_DNA"/>
</dbReference>
<feature type="domain" description="Threonyl-tRNA synthetase editing" evidence="1">
    <location>
        <begin position="1"/>
        <end position="136"/>
    </location>
</feature>